<keyword evidence="7" id="KW-0539">Nucleus</keyword>
<keyword evidence="4" id="KW-0175">Coiled coil</keyword>
<dbReference type="PROSITE" id="PS51360">
    <property type="entry name" value="PLUS3"/>
    <property type="match status" value="1"/>
</dbReference>
<dbReference type="GO" id="GO:1990269">
    <property type="term" value="F:RNA polymerase II C-terminal domain phosphoserine binding"/>
    <property type="evidence" value="ECO:0007669"/>
    <property type="project" value="TreeGrafter"/>
</dbReference>
<dbReference type="AlphaFoldDB" id="A0A9P0H6C4"/>
<dbReference type="InterPro" id="IPR004343">
    <property type="entry name" value="Plus-3_dom"/>
</dbReference>
<dbReference type="Proteomes" id="UP001152798">
    <property type="component" value="Chromosome 3"/>
</dbReference>
<feature type="compositionally biased region" description="Low complexity" evidence="8">
    <location>
        <begin position="62"/>
        <end position="71"/>
    </location>
</feature>
<feature type="region of interest" description="Disordered" evidence="8">
    <location>
        <begin position="615"/>
        <end position="678"/>
    </location>
</feature>
<feature type="compositionally biased region" description="Basic and acidic residues" evidence="8">
    <location>
        <begin position="615"/>
        <end position="628"/>
    </location>
</feature>
<evidence type="ECO:0000256" key="5">
    <source>
        <dbReference type="ARBA" id="ARBA00023159"/>
    </source>
</evidence>
<accession>A0A9P0H6C4</accession>
<evidence type="ECO:0000256" key="2">
    <source>
        <dbReference type="ARBA" id="ARBA00022553"/>
    </source>
</evidence>
<evidence type="ECO:0000256" key="1">
    <source>
        <dbReference type="ARBA" id="ARBA00004642"/>
    </source>
</evidence>
<feature type="compositionally biased region" description="Low complexity" evidence="8">
    <location>
        <begin position="95"/>
        <end position="116"/>
    </location>
</feature>
<keyword evidence="11" id="KW-1185">Reference proteome</keyword>
<dbReference type="InterPro" id="IPR036128">
    <property type="entry name" value="Plus3-like_sf"/>
</dbReference>
<evidence type="ECO:0000256" key="7">
    <source>
        <dbReference type="ARBA" id="ARBA00023242"/>
    </source>
</evidence>
<feature type="compositionally biased region" description="Basic and acidic residues" evidence="8">
    <location>
        <begin position="246"/>
        <end position="277"/>
    </location>
</feature>
<evidence type="ECO:0000313" key="11">
    <source>
        <dbReference type="Proteomes" id="UP001152798"/>
    </source>
</evidence>
<dbReference type="PANTHER" id="PTHR13115">
    <property type="entry name" value="RNA POLYMERASE-ASSOCIATED PROTEIN RTF1 HOMOLOG"/>
    <property type="match status" value="1"/>
</dbReference>
<evidence type="ECO:0000256" key="8">
    <source>
        <dbReference type="SAM" id="MobiDB-lite"/>
    </source>
</evidence>
<feature type="compositionally biased region" description="Low complexity" evidence="8">
    <location>
        <begin position="17"/>
        <end position="30"/>
    </location>
</feature>
<keyword evidence="2" id="KW-0597">Phosphoprotein</keyword>
<feature type="region of interest" description="Disordered" evidence="8">
    <location>
        <begin position="214"/>
        <end position="381"/>
    </location>
</feature>
<dbReference type="Gene3D" id="3.90.70.200">
    <property type="entry name" value="Plus-3 domain"/>
    <property type="match status" value="1"/>
</dbReference>
<organism evidence="10 11">
    <name type="scientific">Nezara viridula</name>
    <name type="common">Southern green stink bug</name>
    <name type="synonym">Cimex viridulus</name>
    <dbReference type="NCBI Taxonomy" id="85310"/>
    <lineage>
        <taxon>Eukaryota</taxon>
        <taxon>Metazoa</taxon>
        <taxon>Ecdysozoa</taxon>
        <taxon>Arthropoda</taxon>
        <taxon>Hexapoda</taxon>
        <taxon>Insecta</taxon>
        <taxon>Pterygota</taxon>
        <taxon>Neoptera</taxon>
        <taxon>Paraneoptera</taxon>
        <taxon>Hemiptera</taxon>
        <taxon>Heteroptera</taxon>
        <taxon>Panheteroptera</taxon>
        <taxon>Pentatomomorpha</taxon>
        <taxon>Pentatomoidea</taxon>
        <taxon>Pentatomidae</taxon>
        <taxon>Pentatominae</taxon>
        <taxon>Nezara</taxon>
    </lineage>
</organism>
<feature type="compositionally biased region" description="Basic and acidic residues" evidence="8">
    <location>
        <begin position="173"/>
        <end position="190"/>
    </location>
</feature>
<gene>
    <name evidence="10" type="ORF">NEZAVI_LOCUS6385</name>
</gene>
<dbReference type="PANTHER" id="PTHR13115:SF8">
    <property type="entry name" value="RNA POLYMERASE-ASSOCIATED PROTEIN RTF1 HOMOLOG"/>
    <property type="match status" value="1"/>
</dbReference>
<feature type="compositionally biased region" description="Basic and acidic residues" evidence="8">
    <location>
        <begin position="285"/>
        <end position="318"/>
    </location>
</feature>
<evidence type="ECO:0000256" key="3">
    <source>
        <dbReference type="ARBA" id="ARBA00023015"/>
    </source>
</evidence>
<sequence>MVKRKVQVLLDSDSDSDSSTSDLDNELLSLAKKKRKPTPSTGDSDSNTASVKKSAPSKPAYTDSDTSSGSDGDWDAKGAKTKKKKKTKTAKKSTAKSSSSSSSDSDSDSDSSNAKSEPANSQANNKDGRGSEPEEGEVSDSGSGGGSSSDGDSSSEEEFNDGYDENLMGDAEDQARLAKMTEKEREQEIFKRVEQREIMRTRFEIEKKLRLAKKQEMKKKKKQGGSGTTSAAGIVAGANSSAVSGKKPEKEKMDVKDRSKERKKAVEENRGKTDKKAQAMNLLKARREERKEREEKEKQQKAAEEKKREEEEVPGKDGEDSDESVSEAKTKLKASDIYSDDSGSDSDDGKPSKRSSSPSRSSSDSDSDARSVASSKAKQKKVEYIGTKEELNKIRLSRHKMERFVHLPFFTRVVTGCFVRIGIGNHNGKPVYRVAEISGVVETAKIYQLGNTRTNKGLKLRHGNQERVFRLEFISNQEFTEPEFLKWKDTLGSSNIQLPTLDNVESKMKDIKEAMIYEFKEEDIEKIINEKARFKTNPYNYAMKKTELMKDRDMAQSKGDDEEVRRISQKLVELEERANELDKLRTSTISSISYINNRNRKRNVEEAEKAIMEEVKANKGKKADDPFTRRSTKPRMTFSKEEEDLPPPPIVPERHDKKSQRNSDNDNSQKDKSGVKTDDLFSAHDFDIKIDLEVPLQNAPVSLAPKVVTMMKDTGPRRSLNLEDYKKKRGLI</sequence>
<dbReference type="EMBL" id="OV725079">
    <property type="protein sequence ID" value="CAH1396283.1"/>
    <property type="molecule type" value="Genomic_DNA"/>
</dbReference>
<dbReference type="OrthoDB" id="166375at2759"/>
<comment type="subcellular location">
    <subcellularLocation>
        <location evidence="1">Nucleus</location>
        <location evidence="1">Nucleoplasm</location>
    </subcellularLocation>
</comment>
<feature type="compositionally biased region" description="Low complexity" evidence="8">
    <location>
        <begin position="354"/>
        <end position="376"/>
    </location>
</feature>
<name>A0A9P0H6C4_NEZVI</name>
<evidence type="ECO:0000256" key="4">
    <source>
        <dbReference type="ARBA" id="ARBA00023054"/>
    </source>
</evidence>
<reference evidence="10" key="1">
    <citation type="submission" date="2022-01" db="EMBL/GenBank/DDBJ databases">
        <authorList>
            <person name="King R."/>
        </authorList>
    </citation>
    <scope>NUCLEOTIDE SEQUENCE</scope>
</reference>
<feature type="compositionally biased region" description="Basic residues" evidence="8">
    <location>
        <begin position="79"/>
        <end position="94"/>
    </location>
</feature>
<dbReference type="GO" id="GO:0016593">
    <property type="term" value="C:Cdc73/Paf1 complex"/>
    <property type="evidence" value="ECO:0007669"/>
    <property type="project" value="TreeGrafter"/>
</dbReference>
<feature type="region of interest" description="Disordered" evidence="8">
    <location>
        <begin position="1"/>
        <end position="190"/>
    </location>
</feature>
<feature type="compositionally biased region" description="Acidic residues" evidence="8">
    <location>
        <begin position="153"/>
        <end position="164"/>
    </location>
</feature>
<keyword evidence="3" id="KW-0805">Transcription regulation</keyword>
<evidence type="ECO:0000256" key="6">
    <source>
        <dbReference type="ARBA" id="ARBA00023163"/>
    </source>
</evidence>
<evidence type="ECO:0000313" key="10">
    <source>
        <dbReference type="EMBL" id="CAH1396283.1"/>
    </source>
</evidence>
<keyword evidence="5" id="KW-0010">Activator</keyword>
<dbReference type="SUPFAM" id="SSF159042">
    <property type="entry name" value="Plus3-like"/>
    <property type="match status" value="1"/>
</dbReference>
<feature type="domain" description="Plus3" evidence="9">
    <location>
        <begin position="385"/>
        <end position="516"/>
    </location>
</feature>
<dbReference type="GO" id="GO:0003677">
    <property type="term" value="F:DNA binding"/>
    <property type="evidence" value="ECO:0007669"/>
    <property type="project" value="InterPro"/>
</dbReference>
<protein>
    <recommendedName>
        <fullName evidence="9">Plus3 domain-containing protein</fullName>
    </recommendedName>
</protein>
<proteinExistence type="predicted"/>
<dbReference type="Pfam" id="PF03126">
    <property type="entry name" value="Plus-3"/>
    <property type="match status" value="1"/>
</dbReference>
<feature type="compositionally biased region" description="Basic and acidic residues" evidence="8">
    <location>
        <begin position="652"/>
        <end position="678"/>
    </location>
</feature>
<keyword evidence="6" id="KW-0804">Transcription</keyword>
<dbReference type="FunFam" id="3.90.70.200:FF:000001">
    <property type="entry name" value="RNA polymerase-associated protein RTF1 homolog"/>
    <property type="match status" value="1"/>
</dbReference>
<feature type="compositionally biased region" description="Polar residues" evidence="8">
    <location>
        <begin position="38"/>
        <end position="51"/>
    </location>
</feature>
<evidence type="ECO:0000259" key="9">
    <source>
        <dbReference type="PROSITE" id="PS51360"/>
    </source>
</evidence>
<dbReference type="SMART" id="SM00719">
    <property type="entry name" value="Plus3"/>
    <property type="match status" value="1"/>
</dbReference>